<dbReference type="SMART" id="SM00220">
    <property type="entry name" value="S_TKc"/>
    <property type="match status" value="1"/>
</dbReference>
<dbReference type="PROSITE" id="PS00107">
    <property type="entry name" value="PROTEIN_KINASE_ATP"/>
    <property type="match status" value="1"/>
</dbReference>
<name>A0ABQ8FNF3_9FUNG</name>
<comment type="caution">
    <text evidence="6">The sequence shown here is derived from an EMBL/GenBank/DDBJ whole genome shotgun (WGS) entry which is preliminary data.</text>
</comment>
<dbReference type="Proteomes" id="UP001648503">
    <property type="component" value="Unassembled WGS sequence"/>
</dbReference>
<dbReference type="EMBL" id="JAFCIX010000016">
    <property type="protein sequence ID" value="KAH6601217.1"/>
    <property type="molecule type" value="Genomic_DNA"/>
</dbReference>
<protein>
    <recommendedName>
        <fullName evidence="5">Protein kinase domain-containing protein</fullName>
    </recommendedName>
</protein>
<organism evidence="6 7">
    <name type="scientific">Batrachochytrium salamandrivorans</name>
    <dbReference type="NCBI Taxonomy" id="1357716"/>
    <lineage>
        <taxon>Eukaryota</taxon>
        <taxon>Fungi</taxon>
        <taxon>Fungi incertae sedis</taxon>
        <taxon>Chytridiomycota</taxon>
        <taxon>Chytridiomycota incertae sedis</taxon>
        <taxon>Chytridiomycetes</taxon>
        <taxon>Rhizophydiales</taxon>
        <taxon>Rhizophydiales incertae sedis</taxon>
        <taxon>Batrachochytrium</taxon>
    </lineage>
</organism>
<feature type="binding site" evidence="3">
    <location>
        <position position="50"/>
    </location>
    <ligand>
        <name>ATP</name>
        <dbReference type="ChEBI" id="CHEBI:30616"/>
    </ligand>
</feature>
<feature type="compositionally biased region" description="Basic residues" evidence="4">
    <location>
        <begin position="825"/>
        <end position="834"/>
    </location>
</feature>
<dbReference type="InterPro" id="IPR011009">
    <property type="entry name" value="Kinase-like_dom_sf"/>
</dbReference>
<dbReference type="Pfam" id="PF00069">
    <property type="entry name" value="Pkinase"/>
    <property type="match status" value="1"/>
</dbReference>
<dbReference type="PROSITE" id="PS00108">
    <property type="entry name" value="PROTEIN_KINASE_ST"/>
    <property type="match status" value="1"/>
</dbReference>
<evidence type="ECO:0000313" key="6">
    <source>
        <dbReference type="EMBL" id="KAH6601217.1"/>
    </source>
</evidence>
<dbReference type="PANTHER" id="PTHR24346:SF30">
    <property type="entry name" value="MATERNAL EMBRYONIC LEUCINE ZIPPER KINASE"/>
    <property type="match status" value="1"/>
</dbReference>
<evidence type="ECO:0000256" key="2">
    <source>
        <dbReference type="ARBA" id="ARBA00022840"/>
    </source>
</evidence>
<feature type="compositionally biased region" description="Basic residues" evidence="4">
    <location>
        <begin position="526"/>
        <end position="544"/>
    </location>
</feature>
<feature type="region of interest" description="Disordered" evidence="4">
    <location>
        <begin position="358"/>
        <end position="390"/>
    </location>
</feature>
<dbReference type="PANTHER" id="PTHR24346">
    <property type="entry name" value="MAP/MICROTUBULE AFFINITY-REGULATING KINASE"/>
    <property type="match status" value="1"/>
</dbReference>
<gene>
    <name evidence="6" type="ORF">BASA50_001742</name>
</gene>
<evidence type="ECO:0000256" key="4">
    <source>
        <dbReference type="SAM" id="MobiDB-lite"/>
    </source>
</evidence>
<dbReference type="Gene3D" id="3.30.200.20">
    <property type="entry name" value="Phosphorylase Kinase, domain 1"/>
    <property type="match status" value="1"/>
</dbReference>
<evidence type="ECO:0000313" key="7">
    <source>
        <dbReference type="Proteomes" id="UP001648503"/>
    </source>
</evidence>
<evidence type="ECO:0000259" key="5">
    <source>
        <dbReference type="PROSITE" id="PS50011"/>
    </source>
</evidence>
<dbReference type="SUPFAM" id="SSF56112">
    <property type="entry name" value="Protein kinase-like (PK-like)"/>
    <property type="match status" value="1"/>
</dbReference>
<accession>A0ABQ8FNF3</accession>
<evidence type="ECO:0000256" key="1">
    <source>
        <dbReference type="ARBA" id="ARBA00022741"/>
    </source>
</evidence>
<keyword evidence="7" id="KW-1185">Reference proteome</keyword>
<proteinExistence type="predicted"/>
<feature type="region of interest" description="Disordered" evidence="4">
    <location>
        <begin position="635"/>
        <end position="658"/>
    </location>
</feature>
<feature type="region of interest" description="Disordered" evidence="4">
    <location>
        <begin position="445"/>
        <end position="483"/>
    </location>
</feature>
<dbReference type="InterPro" id="IPR000719">
    <property type="entry name" value="Prot_kinase_dom"/>
</dbReference>
<keyword evidence="1 3" id="KW-0547">Nucleotide-binding</keyword>
<sequence>MGVDPLNPRAQLGSTIDGARIKLLSILGEGSFAVVFLGQDMVTNVSYAVKCLYKTGLTERQMQLQMREASQLQTLAGHPNVVRLFKTIQTRDCLFLVLERCKTDLFDSIMRHDGFSEPTARRLFSQLVDAVAVSHSKHIYHRDLKPENVLVTYPGEAFVEQALVVKLTDFGLATTDTVSTEFGCGSVRYMAPECLAGDTEWHNAPPSATAGRTVPIAYSPPANDVWSLGIILINLLTGKNPWVEPSSKDKHYQAHILCPASVAVSSFRPATSAASALVTSSLANGSSYTNHDSFYYRQQQRRVARQDSFQVQFGFSDELCVVLRRIFDLDPFRRPTAAELKLLVEAVPQMMQTVKPAMPPTPVTPSSHQVYSKAASRIPPSATTTTTATGATADAARSKAITATPLATAQPNVAAYAIPSSSLLTAPGTQVVVGAASNANGKPAIAVHSSEHGPAPALPKSAPTRPEFLPGGGHHRNTDSNGFLYVPASPQAIATPPSVTAAAAASAANAAARPLFYGSGQPKNSGNRRQRRHRHSRQQHHHHPPPPPPASSRWIGLVQDPTREKNQQQQQHLQSTTPLFDMDMLVADSMTNKVYSHSMHNQSIFSLVGDSNNAMINGAASSASLATDDHTAVSNDIDQDMSSNSSRSSGSSISNGSYNSHVANSKVYRAADKGSTLAPLNTHRTSYSTQDETELWSDESHDLVFDLEPSLYSSNSMSTSFTTAVGATHSAPYYYQSGSSSTTPTNTTHPPLPSSFATHLAGVVASTAATNGNSSIHMGLPGSLSRPSVTSSAQTSYAVPTGIATPAAATTTAAADVLGPFAHGISKKAPRRRPGVVVTVPHSSTEPSHNHNPPLSSSTIYSASTVHSATPATAILMSDYHMSAIDPISEEQLSPHPRVDWNSSNMEIDQYHVNGCDAADTECLSHAPLPAVHADSDGGGNHCGLLDDSQSQLSRSFFRSGDDVTTAALLAPGSSTLLTPPCTTTTIAPLSVADKHVSAPTSAHGLSKVTLSPSFNAALATRAPLDSLSSTTIATSTTPVSRKMSEDLKRPGFKSFVLSTGCISTPERIPGMSYYHDMPHPNPQQQQKYTPPHGQSLCAPVVSPLLTPPSDFSLYLADINRTRNSIVSVDGSNSGGALFNTHVSTDADSACVTVPPPTASSKSDILQTALHGLRSILYEMSDTDLHCCPREPPPAVLDATLSSTHV</sequence>
<reference evidence="6 7" key="1">
    <citation type="submission" date="2021-02" db="EMBL/GenBank/DDBJ databases">
        <title>Variation within the Batrachochytrium salamandrivorans European outbreak.</title>
        <authorList>
            <person name="Kelly M."/>
            <person name="Pasmans F."/>
            <person name="Shea T.P."/>
            <person name="Munoz J.F."/>
            <person name="Carranza S."/>
            <person name="Cuomo C.A."/>
            <person name="Martel A."/>
        </authorList>
    </citation>
    <scope>NUCLEOTIDE SEQUENCE [LARGE SCALE GENOMIC DNA]</scope>
    <source>
        <strain evidence="6 7">AMFP18/2</strain>
    </source>
</reference>
<dbReference type="Gene3D" id="1.10.510.10">
    <property type="entry name" value="Transferase(Phosphotransferase) domain 1"/>
    <property type="match status" value="1"/>
</dbReference>
<dbReference type="PROSITE" id="PS50011">
    <property type="entry name" value="PROTEIN_KINASE_DOM"/>
    <property type="match status" value="1"/>
</dbReference>
<keyword evidence="2 3" id="KW-0067">ATP-binding</keyword>
<dbReference type="InterPro" id="IPR017441">
    <property type="entry name" value="Protein_kinase_ATP_BS"/>
</dbReference>
<evidence type="ECO:0000256" key="3">
    <source>
        <dbReference type="PROSITE-ProRule" id="PRU10141"/>
    </source>
</evidence>
<feature type="compositionally biased region" description="Low complexity" evidence="4">
    <location>
        <begin position="642"/>
        <end position="658"/>
    </location>
</feature>
<feature type="region of interest" description="Disordered" evidence="4">
    <location>
        <begin position="825"/>
        <end position="859"/>
    </location>
</feature>
<dbReference type="InterPro" id="IPR008271">
    <property type="entry name" value="Ser/Thr_kinase_AS"/>
</dbReference>
<feature type="domain" description="Protein kinase" evidence="5">
    <location>
        <begin position="21"/>
        <end position="350"/>
    </location>
</feature>
<feature type="region of interest" description="Disordered" evidence="4">
    <location>
        <begin position="515"/>
        <end position="555"/>
    </location>
</feature>